<evidence type="ECO:0000313" key="8">
    <source>
        <dbReference type="EMBL" id="RMR92519.1"/>
    </source>
</evidence>
<dbReference type="CDD" id="cd03354">
    <property type="entry name" value="LbH_SAT"/>
    <property type="match status" value="1"/>
</dbReference>
<dbReference type="InterPro" id="IPR042122">
    <property type="entry name" value="Ser_AcTrfase_N_sf"/>
</dbReference>
<organism evidence="8 9">
    <name type="scientific">Pseudomonas coronafaciens pv. striafaciens</name>
    <dbReference type="NCBI Taxonomy" id="235276"/>
    <lineage>
        <taxon>Bacteria</taxon>
        <taxon>Pseudomonadati</taxon>
        <taxon>Pseudomonadota</taxon>
        <taxon>Gammaproteobacteria</taxon>
        <taxon>Pseudomonadales</taxon>
        <taxon>Pseudomonadaceae</taxon>
        <taxon>Pseudomonas</taxon>
        <taxon>Pseudomonas coronafaciens</taxon>
    </lineage>
</organism>
<dbReference type="InterPro" id="IPR011004">
    <property type="entry name" value="Trimer_LpxA-like_sf"/>
</dbReference>
<accession>A0A3M4YVK4</accession>
<proteinExistence type="inferred from homology"/>
<gene>
    <name evidence="8" type="ORF">ALP78_04801</name>
</gene>
<evidence type="ECO:0000256" key="5">
    <source>
        <dbReference type="ARBA" id="ARBA00023315"/>
    </source>
</evidence>
<name>A0A3M4YVK4_9PSED</name>
<dbReference type="EC" id="2.3.1.30" evidence="2"/>
<dbReference type="Gene3D" id="2.160.10.10">
    <property type="entry name" value="Hexapeptide repeat proteins"/>
    <property type="match status" value="1"/>
</dbReference>
<dbReference type="Proteomes" id="UP000268004">
    <property type="component" value="Unassembled WGS sequence"/>
</dbReference>
<evidence type="ECO:0000256" key="4">
    <source>
        <dbReference type="ARBA" id="ARBA00022679"/>
    </source>
</evidence>
<sequence length="360" mass="39182">MRTALFAYSDRNCCFFRLNVCRRVVTAAALTVGRHPSHQGESSVSDIPEASADGRSSHWQLQRIVSQLRGAREDWRARNRRVSGEHGGRELPSRAAMGEILEALSGALFPMRLGPVDLREESEDFYVGHTLDVALNALLAQARLELRYVAHQQGGDLNSIDARALELIQGFAMALPGIRLLLDTDVLAAYHGDPAARSVDEVLLCYPGILAVIHHRLAHYLYRAGLPLLARISSEIAHSATGIDIHPGAQIGPSFFIDHGTGVVIGETAIIGERVRIYQAVTLGAKRFPSDEDGQLQKGHARHPIVEDDVVIYAGATILGRITIGKGSTIGGNVWLTRSVPADCNLTQANLLQQDDCSRK</sequence>
<dbReference type="Pfam" id="PF00132">
    <property type="entry name" value="Hexapep"/>
    <property type="match status" value="1"/>
</dbReference>
<feature type="region of interest" description="Disordered" evidence="7">
    <location>
        <begin position="35"/>
        <end position="55"/>
    </location>
</feature>
<keyword evidence="4 8" id="KW-0808">Transferase</keyword>
<evidence type="ECO:0000256" key="6">
    <source>
        <dbReference type="ARBA" id="ARBA00049486"/>
    </source>
</evidence>
<dbReference type="SUPFAM" id="SSF51161">
    <property type="entry name" value="Trimeric LpxA-like enzymes"/>
    <property type="match status" value="1"/>
</dbReference>
<protein>
    <recommendedName>
        <fullName evidence="2">serine O-acetyltransferase</fullName>
        <ecNumber evidence="2">2.3.1.30</ecNumber>
    </recommendedName>
</protein>
<dbReference type="InterPro" id="IPR053376">
    <property type="entry name" value="Serine_acetyltransferase"/>
</dbReference>
<comment type="caution">
    <text evidence="8">The sequence shown here is derived from an EMBL/GenBank/DDBJ whole genome shotgun (WGS) entry which is preliminary data.</text>
</comment>
<evidence type="ECO:0000256" key="7">
    <source>
        <dbReference type="SAM" id="MobiDB-lite"/>
    </source>
</evidence>
<evidence type="ECO:0000313" key="9">
    <source>
        <dbReference type="Proteomes" id="UP000268004"/>
    </source>
</evidence>
<reference evidence="8 9" key="1">
    <citation type="submission" date="2018-08" db="EMBL/GenBank/DDBJ databases">
        <title>Recombination of ecologically and evolutionarily significant loci maintains genetic cohesion in the Pseudomonas syringae species complex.</title>
        <authorList>
            <person name="Dillon M."/>
            <person name="Thakur S."/>
            <person name="Almeida R.N.D."/>
            <person name="Weir B.S."/>
            <person name="Guttman D.S."/>
        </authorList>
    </citation>
    <scope>NUCLEOTIDE SEQUENCE [LARGE SCALE GENOMIC DNA]</scope>
    <source>
        <strain evidence="8 9">ICMP 4996</strain>
    </source>
</reference>
<dbReference type="InterPro" id="IPR045304">
    <property type="entry name" value="LbH_SAT"/>
</dbReference>
<dbReference type="GO" id="GO:0009001">
    <property type="term" value="F:serine O-acetyltransferase activity"/>
    <property type="evidence" value="ECO:0007669"/>
    <property type="project" value="UniProtKB-EC"/>
</dbReference>
<dbReference type="NCBIfam" id="NF041874">
    <property type="entry name" value="EPS_EpsC"/>
    <property type="match status" value="1"/>
</dbReference>
<keyword evidence="5" id="KW-0012">Acyltransferase</keyword>
<dbReference type="GO" id="GO:0008652">
    <property type="term" value="P:amino acid biosynthetic process"/>
    <property type="evidence" value="ECO:0007669"/>
    <property type="project" value="UniProtKB-KW"/>
</dbReference>
<keyword evidence="3" id="KW-0028">Amino-acid biosynthesis</keyword>
<dbReference type="Gene3D" id="1.10.3130.10">
    <property type="entry name" value="serine acetyltransferase, domain 1"/>
    <property type="match status" value="1"/>
</dbReference>
<dbReference type="FunFam" id="2.160.10.10:FF:000015">
    <property type="entry name" value="Serine acetyltransferase, plasmid"/>
    <property type="match status" value="1"/>
</dbReference>
<dbReference type="InterPro" id="IPR001451">
    <property type="entry name" value="Hexapep"/>
</dbReference>
<comment type="similarity">
    <text evidence="1">Belongs to the transferase hexapeptide repeat family.</text>
</comment>
<dbReference type="AlphaFoldDB" id="A0A3M4YVK4"/>
<comment type="catalytic activity">
    <reaction evidence="6">
        <text>L-serine + acetyl-CoA = O-acetyl-L-serine + CoA</text>
        <dbReference type="Rhea" id="RHEA:24560"/>
        <dbReference type="ChEBI" id="CHEBI:33384"/>
        <dbReference type="ChEBI" id="CHEBI:57287"/>
        <dbReference type="ChEBI" id="CHEBI:57288"/>
        <dbReference type="ChEBI" id="CHEBI:58340"/>
        <dbReference type="EC" id="2.3.1.30"/>
    </reaction>
</comment>
<evidence type="ECO:0000256" key="2">
    <source>
        <dbReference type="ARBA" id="ARBA00013266"/>
    </source>
</evidence>
<dbReference type="EMBL" id="RBSD01000019">
    <property type="protein sequence ID" value="RMR92519.1"/>
    <property type="molecule type" value="Genomic_DNA"/>
</dbReference>
<evidence type="ECO:0000256" key="3">
    <source>
        <dbReference type="ARBA" id="ARBA00022605"/>
    </source>
</evidence>
<dbReference type="PANTHER" id="PTHR42811">
    <property type="entry name" value="SERINE ACETYLTRANSFERASE"/>
    <property type="match status" value="1"/>
</dbReference>
<evidence type="ECO:0000256" key="1">
    <source>
        <dbReference type="ARBA" id="ARBA00007274"/>
    </source>
</evidence>